<reference evidence="1" key="2">
    <citation type="submission" date="2025-09" db="UniProtKB">
        <authorList>
            <consortium name="Ensembl"/>
        </authorList>
    </citation>
    <scope>IDENTIFICATION</scope>
</reference>
<organism evidence="1 2">
    <name type="scientific">Oncorhynchus tshawytscha</name>
    <name type="common">Chinook salmon</name>
    <name type="synonym">Salmo tshawytscha</name>
    <dbReference type="NCBI Taxonomy" id="74940"/>
    <lineage>
        <taxon>Eukaryota</taxon>
        <taxon>Metazoa</taxon>
        <taxon>Chordata</taxon>
        <taxon>Craniata</taxon>
        <taxon>Vertebrata</taxon>
        <taxon>Euteleostomi</taxon>
        <taxon>Actinopterygii</taxon>
        <taxon>Neopterygii</taxon>
        <taxon>Teleostei</taxon>
        <taxon>Protacanthopterygii</taxon>
        <taxon>Salmoniformes</taxon>
        <taxon>Salmonidae</taxon>
        <taxon>Salmoninae</taxon>
        <taxon>Oncorhynchus</taxon>
    </lineage>
</organism>
<evidence type="ECO:0000313" key="2">
    <source>
        <dbReference type="Proteomes" id="UP000694402"/>
    </source>
</evidence>
<protein>
    <submittedName>
        <fullName evidence="1">Uncharacterized protein</fullName>
    </submittedName>
</protein>
<evidence type="ECO:0000313" key="1">
    <source>
        <dbReference type="Ensembl" id="ENSOTSP00005075097.1"/>
    </source>
</evidence>
<dbReference type="AlphaFoldDB" id="A0A8C8IE38"/>
<dbReference type="Proteomes" id="UP000694402">
    <property type="component" value="Unassembled WGS sequence"/>
</dbReference>
<accession>A0A8C8IE38</accession>
<reference evidence="1" key="1">
    <citation type="submission" date="2025-08" db="UniProtKB">
        <authorList>
            <consortium name="Ensembl"/>
        </authorList>
    </citation>
    <scope>IDENTIFICATION</scope>
</reference>
<keyword evidence="2" id="KW-1185">Reference proteome</keyword>
<name>A0A8C8IE38_ONCTS</name>
<proteinExistence type="predicted"/>
<sequence>MTICYSFSYASWFNGSSMNDQSLKLVSRPSRCTASGCRRRTSHVLWFLNT</sequence>
<dbReference type="Ensembl" id="ENSOTST00005081325.2">
    <property type="protein sequence ID" value="ENSOTSP00005075097.1"/>
    <property type="gene ID" value="ENSOTSG00005035333.2"/>
</dbReference>